<dbReference type="Proteomes" id="UP000053859">
    <property type="component" value="Unassembled WGS sequence"/>
</dbReference>
<reference evidence="2" key="1">
    <citation type="journal article" date="2015" name="Genome Announc.">
        <title>Draft Genome Sequence of Thiostrepton-Producing Streptomyces azureus ATCC 14921.</title>
        <authorList>
            <person name="Sakihara K."/>
            <person name="Maeda J."/>
            <person name="Tashiro K."/>
            <person name="Fujino Y."/>
            <person name="Kuhara S."/>
            <person name="Ohshima T."/>
            <person name="Ogata S."/>
            <person name="Doi K."/>
        </authorList>
    </citation>
    <scope>NUCLEOTIDE SEQUENCE [LARGE SCALE GENOMIC DNA]</scope>
    <source>
        <strain evidence="2">ATCC14921</strain>
    </source>
</reference>
<keyword evidence="3" id="KW-1185">Reference proteome</keyword>
<accession>A0A0K8PSY8</accession>
<feature type="transmembrane region" description="Helical" evidence="1">
    <location>
        <begin position="49"/>
        <end position="70"/>
    </location>
</feature>
<protein>
    <submittedName>
        <fullName evidence="2">Uncharacterized protein</fullName>
    </submittedName>
</protein>
<keyword evidence="1" id="KW-0472">Membrane</keyword>
<dbReference type="EMBL" id="DF968342">
    <property type="protein sequence ID" value="GAP50564.1"/>
    <property type="molecule type" value="Genomic_DNA"/>
</dbReference>
<dbReference type="AlphaFoldDB" id="A0A0K8PSY8"/>
<sequence length="79" mass="8486">MRAANVASPAADALTNVPHHEVTPMALFLLLLIVAIVLGIIGVVAKGLFYLLVIGVVVLVADLVLLGLRLGRRRRRLPR</sequence>
<keyword evidence="1" id="KW-1133">Transmembrane helix</keyword>
<proteinExistence type="predicted"/>
<evidence type="ECO:0000313" key="3">
    <source>
        <dbReference type="Proteomes" id="UP000053859"/>
    </source>
</evidence>
<organism evidence="2 3">
    <name type="scientific">Streptomyces azureus</name>
    <dbReference type="NCBI Taxonomy" id="146537"/>
    <lineage>
        <taxon>Bacteria</taxon>
        <taxon>Bacillati</taxon>
        <taxon>Actinomycetota</taxon>
        <taxon>Actinomycetes</taxon>
        <taxon>Kitasatosporales</taxon>
        <taxon>Streptomycetaceae</taxon>
        <taxon>Streptomyces</taxon>
    </lineage>
</organism>
<gene>
    <name evidence="2" type="ORF">SAZU_5422</name>
</gene>
<evidence type="ECO:0000313" key="2">
    <source>
        <dbReference type="EMBL" id="GAP50564.1"/>
    </source>
</evidence>
<dbReference type="PATRIC" id="fig|146537.3.peg.5708"/>
<feature type="transmembrane region" description="Helical" evidence="1">
    <location>
        <begin position="25"/>
        <end position="43"/>
    </location>
</feature>
<evidence type="ECO:0000256" key="1">
    <source>
        <dbReference type="SAM" id="Phobius"/>
    </source>
</evidence>
<name>A0A0K8PSY8_STRAJ</name>
<keyword evidence="1" id="KW-0812">Transmembrane</keyword>